<reference evidence="1 2" key="1">
    <citation type="submission" date="2017-11" db="EMBL/GenBank/DDBJ databases">
        <title>Molecular characterization of Burkholderia pseudomallei and closely related isolates from Vietnam.</title>
        <authorList>
            <person name="Ustinov D.V."/>
            <person name="Antonov A.S."/>
            <person name="Avdusheva E.F."/>
            <person name="Shpak I.M."/>
            <person name="Zakharova I.B."/>
            <person name="Thi L.A."/>
            <person name="Teteryatnikova N."/>
            <person name="Lopasteyskaya Y.A."/>
            <person name="Kuzyutina J.A."/>
            <person name="Ngo T.N."/>
            <person name="Victorov D.V."/>
        </authorList>
    </citation>
    <scope>NUCLEOTIDE SEQUENCE [LARGE SCALE GENOMIC DNA]</scope>
    <source>
        <strain evidence="1 2">V1512</strain>
    </source>
</reference>
<dbReference type="Proteomes" id="UP000231878">
    <property type="component" value="Unassembled WGS sequence"/>
</dbReference>
<organism evidence="1 2">
    <name type="scientific">Burkholderia pseudomallei</name>
    <name type="common">Pseudomonas pseudomallei</name>
    <dbReference type="NCBI Taxonomy" id="28450"/>
    <lineage>
        <taxon>Bacteria</taxon>
        <taxon>Pseudomonadati</taxon>
        <taxon>Pseudomonadota</taxon>
        <taxon>Betaproteobacteria</taxon>
        <taxon>Burkholderiales</taxon>
        <taxon>Burkholderiaceae</taxon>
        <taxon>Burkholderia</taxon>
        <taxon>pseudomallei group</taxon>
    </lineage>
</organism>
<dbReference type="EMBL" id="PHRB01000008">
    <property type="protein sequence ID" value="PJO66329.1"/>
    <property type="molecule type" value="Genomic_DNA"/>
</dbReference>
<name>A0AAX0UCX9_BURPE</name>
<evidence type="ECO:0000313" key="1">
    <source>
        <dbReference type="EMBL" id="PJO66329.1"/>
    </source>
</evidence>
<evidence type="ECO:0000313" key="2">
    <source>
        <dbReference type="Proteomes" id="UP000231878"/>
    </source>
</evidence>
<dbReference type="RefSeq" id="WP_004546038.1">
    <property type="nucleotide sequence ID" value="NZ_AP028071.1"/>
</dbReference>
<comment type="caution">
    <text evidence="1">The sequence shown here is derived from an EMBL/GenBank/DDBJ whole genome shotgun (WGS) entry which is preliminary data.</text>
</comment>
<sequence>MGGRMQRHFAAVKGEFSTKLSTGSASAPRFLMRIQNLAPKVTFHFNFTGVADIRPAGPVGIRRCRTDG</sequence>
<proteinExistence type="predicted"/>
<accession>A0AAX0UCX9</accession>
<gene>
    <name evidence="1" type="ORF">CWD88_10890</name>
</gene>
<protein>
    <submittedName>
        <fullName evidence="1">Uncharacterized protein</fullName>
    </submittedName>
</protein>
<dbReference type="AlphaFoldDB" id="A0AAX0UCX9"/>
<dbReference type="GeneID" id="93064698"/>